<evidence type="ECO:0000313" key="1">
    <source>
        <dbReference type="EMBL" id="RMZ96276.1"/>
    </source>
</evidence>
<sequence>MPYSTQFQNAQHKNAFKLASKFSKASKCNIKLNCYKVELNSKKYSCKFFTKLECWAHLLALKELFKKRTNLSINLKEVEQKMRENGFLEAKCGIPRFSFKFFFKFITEPSYFEKIIPVNSRSTRNH</sequence>
<organism evidence="1 2">
    <name type="scientific">Brachionus plicatilis</name>
    <name type="common">Marine rotifer</name>
    <name type="synonym">Brachionus muelleri</name>
    <dbReference type="NCBI Taxonomy" id="10195"/>
    <lineage>
        <taxon>Eukaryota</taxon>
        <taxon>Metazoa</taxon>
        <taxon>Spiralia</taxon>
        <taxon>Gnathifera</taxon>
        <taxon>Rotifera</taxon>
        <taxon>Eurotatoria</taxon>
        <taxon>Monogononta</taxon>
        <taxon>Pseudotrocha</taxon>
        <taxon>Ploima</taxon>
        <taxon>Brachionidae</taxon>
        <taxon>Brachionus</taxon>
    </lineage>
</organism>
<reference evidence="1 2" key="1">
    <citation type="journal article" date="2018" name="Sci. Rep.">
        <title>Genomic signatures of local adaptation to the degree of environmental predictability in rotifers.</title>
        <authorList>
            <person name="Franch-Gras L."/>
            <person name="Hahn C."/>
            <person name="Garcia-Roger E.M."/>
            <person name="Carmona M.J."/>
            <person name="Serra M."/>
            <person name="Gomez A."/>
        </authorList>
    </citation>
    <scope>NUCLEOTIDE SEQUENCE [LARGE SCALE GENOMIC DNA]</scope>
    <source>
        <strain evidence="1">HYR1</strain>
    </source>
</reference>
<gene>
    <name evidence="1" type="ORF">BpHYR1_004602</name>
</gene>
<dbReference type="Proteomes" id="UP000276133">
    <property type="component" value="Unassembled WGS sequence"/>
</dbReference>
<evidence type="ECO:0000313" key="2">
    <source>
        <dbReference type="Proteomes" id="UP000276133"/>
    </source>
</evidence>
<dbReference type="EMBL" id="REGN01012291">
    <property type="protein sequence ID" value="RMZ96276.1"/>
    <property type="molecule type" value="Genomic_DNA"/>
</dbReference>
<keyword evidence="2" id="KW-1185">Reference proteome</keyword>
<protein>
    <submittedName>
        <fullName evidence="1">Uncharacterized protein</fullName>
    </submittedName>
</protein>
<dbReference type="AlphaFoldDB" id="A0A3M7PAZ5"/>
<comment type="caution">
    <text evidence="1">The sequence shown here is derived from an EMBL/GenBank/DDBJ whole genome shotgun (WGS) entry which is preliminary data.</text>
</comment>
<name>A0A3M7PAZ5_BRAPC</name>
<accession>A0A3M7PAZ5</accession>
<proteinExistence type="predicted"/>